<dbReference type="EMBL" id="BX950229">
    <property type="protein sequence ID" value="CAF30039.1"/>
    <property type="molecule type" value="Genomic_DNA"/>
</dbReference>
<reference evidence="1 2" key="1">
    <citation type="journal article" date="2004" name="J. Bacteriol.">
        <title>Complete genome sequence of the genetically tractable hydrogenotrophic methanogen Methanococcus maripaludis.</title>
        <authorList>
            <person name="Hendrickson E.L."/>
            <person name="Kaul R."/>
            <person name="Zhou Y."/>
            <person name="Bovee D."/>
            <person name="Chapman P."/>
            <person name="Chung J."/>
            <person name="Conway de Macario E."/>
            <person name="Dodsworth J.A."/>
            <person name="Gillett W."/>
            <person name="Graham D.E."/>
            <person name="Hackett M."/>
            <person name="Haydock A.K."/>
            <person name="Kang A."/>
            <person name="Land M.L."/>
            <person name="Levy R."/>
            <person name="Lie T.J."/>
            <person name="Major T.A."/>
            <person name="Moore B.C."/>
            <person name="Porat I."/>
            <person name="Palmeiri A."/>
            <person name="Rouse G."/>
            <person name="Saenphimmachak C."/>
            <person name="Soll D."/>
            <person name="Van Dien S."/>
            <person name="Wang T."/>
            <person name="Whitman W.B."/>
            <person name="Xia Q."/>
            <person name="Zhang Y."/>
            <person name="Larimer F.W."/>
            <person name="Olson M.V."/>
            <person name="Leigh J.A."/>
        </authorList>
    </citation>
    <scope>NUCLEOTIDE SEQUENCE [LARGE SCALE GENOMIC DNA]</scope>
    <source>
        <strain evidence="2">S2 / LL</strain>
    </source>
</reference>
<dbReference type="KEGG" id="mmp:MMP0483"/>
<accession>Q6LZZ0</accession>
<dbReference type="OrthoDB" id="61642at2157"/>
<proteinExistence type="predicted"/>
<dbReference type="eggNOG" id="arCOG06614">
    <property type="taxonomic scope" value="Archaea"/>
</dbReference>
<gene>
    <name evidence="1" type="ordered locus">MMP0483</name>
</gene>
<name>Q6LZZ0_METMP</name>
<protein>
    <submittedName>
        <fullName evidence="1">Uncharacterized protein</fullName>
    </submittedName>
</protein>
<evidence type="ECO:0000313" key="2">
    <source>
        <dbReference type="Proteomes" id="UP000000590"/>
    </source>
</evidence>
<dbReference type="HOGENOM" id="CLU_171545_0_0_2"/>
<dbReference type="PATRIC" id="fig|267377.15.peg.489"/>
<dbReference type="Proteomes" id="UP000000590">
    <property type="component" value="Chromosome"/>
</dbReference>
<organism evidence="2">
    <name type="scientific">Methanococcus maripaludis (strain DSM 14266 / JCM 13030 / NBRC 101832 / S2 / LL)</name>
    <dbReference type="NCBI Taxonomy" id="267377"/>
    <lineage>
        <taxon>Archaea</taxon>
        <taxon>Methanobacteriati</taxon>
        <taxon>Methanobacteriota</taxon>
        <taxon>Methanomada group</taxon>
        <taxon>Methanococci</taxon>
        <taxon>Methanococcales</taxon>
        <taxon>Methanococcaceae</taxon>
        <taxon>Methanococcus</taxon>
    </lineage>
</organism>
<keyword evidence="2" id="KW-1185">Reference proteome</keyword>
<dbReference type="STRING" id="267377.MMP0483"/>
<sequence length="97" mass="11723">MNIPEFLKILNETQKEEIEKTIHIEEQLKDRNIEYTHVLELLEKDSVGILKQNDNTFKLYYEDTDSKDMVIIISYRSEKLHLVTLFPHDIKRRVRHV</sequence>
<dbReference type="GeneID" id="2761458"/>
<evidence type="ECO:0000313" key="1">
    <source>
        <dbReference type="EMBL" id="CAF30039.1"/>
    </source>
</evidence>
<dbReference type="AlphaFoldDB" id="Q6LZZ0"/>
<dbReference type="EnsemblBacteria" id="CAF30039">
    <property type="protein sequence ID" value="CAF30039"/>
    <property type="gene ID" value="MMP0483"/>
</dbReference>
<dbReference type="RefSeq" id="WP_011170427.1">
    <property type="nucleotide sequence ID" value="NC_005791.1"/>
</dbReference>